<accession>A0A1A9I4C3</accession>
<feature type="compositionally biased region" description="Polar residues" evidence="1">
    <location>
        <begin position="16"/>
        <end position="33"/>
    </location>
</feature>
<gene>
    <name evidence="2" type="ORF">A8C56_13765</name>
</gene>
<dbReference type="EMBL" id="CP015772">
    <property type="protein sequence ID" value="ANH81899.1"/>
    <property type="molecule type" value="Genomic_DNA"/>
</dbReference>
<reference evidence="2 3" key="1">
    <citation type="submission" date="2016-05" db="EMBL/GenBank/DDBJ databases">
        <title>Niabella ginsenosidivorans BS26 whole genome sequencing.</title>
        <authorList>
            <person name="Im W.T."/>
            <person name="Siddiqi M.Z."/>
        </authorList>
    </citation>
    <scope>NUCLEOTIDE SEQUENCE [LARGE SCALE GENOMIC DNA]</scope>
    <source>
        <strain evidence="2 3">BS26</strain>
    </source>
</reference>
<keyword evidence="3" id="KW-1185">Reference proteome</keyword>
<evidence type="ECO:0000313" key="2">
    <source>
        <dbReference type="EMBL" id="ANH81899.1"/>
    </source>
</evidence>
<dbReference type="AlphaFoldDB" id="A0A1A9I4C3"/>
<evidence type="ECO:0000256" key="1">
    <source>
        <dbReference type="SAM" id="MobiDB-lite"/>
    </source>
</evidence>
<dbReference type="Proteomes" id="UP000077667">
    <property type="component" value="Chromosome"/>
</dbReference>
<proteinExistence type="predicted"/>
<dbReference type="KEGG" id="nia:A8C56_13765"/>
<feature type="region of interest" description="Disordered" evidence="1">
    <location>
        <begin position="12"/>
        <end position="33"/>
    </location>
</feature>
<evidence type="ECO:0000313" key="3">
    <source>
        <dbReference type="Proteomes" id="UP000077667"/>
    </source>
</evidence>
<dbReference type="RefSeq" id="WP_067757093.1">
    <property type="nucleotide sequence ID" value="NZ_CP015772.1"/>
</dbReference>
<organism evidence="2 3">
    <name type="scientific">Niabella ginsenosidivorans</name>
    <dbReference type="NCBI Taxonomy" id="1176587"/>
    <lineage>
        <taxon>Bacteria</taxon>
        <taxon>Pseudomonadati</taxon>
        <taxon>Bacteroidota</taxon>
        <taxon>Chitinophagia</taxon>
        <taxon>Chitinophagales</taxon>
        <taxon>Chitinophagaceae</taxon>
        <taxon>Niabella</taxon>
    </lineage>
</organism>
<sequence length="71" mass="7681">MGKILPFYTAKPGSDMLNQQGNTGINGNRTSRVSGNVKMETGISGSKIARKITGWYRLLLRKRQNRGAGAG</sequence>
<protein>
    <submittedName>
        <fullName evidence="2">Uncharacterized protein</fullName>
    </submittedName>
</protein>
<name>A0A1A9I4C3_9BACT</name>